<sequence>MNIPPTTPAHTHSTRVRANSLPPLTSDGPLPSDPITGTPRTRKAIIQKKSQVKRAKTLAAKKANKLIEKEAAMIQAQEAERSAAEVVENAKCAVFDGILDTLNARGYTFGQLMAYVFDPIYKQGVHRWNGFFKVPGTATSILWLWASKRNSESARNEVHDWAVDYVRRCVRREAHGITQSGIFQSHKRPINTEYFLDFDMRKIYHQLRSVATVAMDIFEAFSTSARHIRDGCSPVRQAKREMVVGSMGLQGLSQYSQGNNYGRKVFSIFFYATGAQRQAISVASHVGLSESYASIVQKARRRPASTDNLQDMPVTQIWKPGTLRALSDSVRTVARGVASTGLFGVVYDNINMMFRVSEQVMGRNGVFYCIV</sequence>
<dbReference type="EMBL" id="MU267113">
    <property type="protein sequence ID" value="KAH7917339.1"/>
    <property type="molecule type" value="Genomic_DNA"/>
</dbReference>
<proteinExistence type="predicted"/>
<dbReference type="Proteomes" id="UP000790709">
    <property type="component" value="Unassembled WGS sequence"/>
</dbReference>
<evidence type="ECO:0000313" key="1">
    <source>
        <dbReference type="EMBL" id="KAH7917339.1"/>
    </source>
</evidence>
<comment type="caution">
    <text evidence="1">The sequence shown here is derived from an EMBL/GenBank/DDBJ whole genome shotgun (WGS) entry which is preliminary data.</text>
</comment>
<reference evidence="1" key="1">
    <citation type="journal article" date="2021" name="New Phytol.">
        <title>Evolutionary innovations through gain and loss of genes in the ectomycorrhizal Boletales.</title>
        <authorList>
            <person name="Wu G."/>
            <person name="Miyauchi S."/>
            <person name="Morin E."/>
            <person name="Kuo A."/>
            <person name="Drula E."/>
            <person name="Varga T."/>
            <person name="Kohler A."/>
            <person name="Feng B."/>
            <person name="Cao Y."/>
            <person name="Lipzen A."/>
            <person name="Daum C."/>
            <person name="Hundley H."/>
            <person name="Pangilinan J."/>
            <person name="Johnson J."/>
            <person name="Barry K."/>
            <person name="LaButti K."/>
            <person name="Ng V."/>
            <person name="Ahrendt S."/>
            <person name="Min B."/>
            <person name="Choi I.G."/>
            <person name="Park H."/>
            <person name="Plett J.M."/>
            <person name="Magnuson J."/>
            <person name="Spatafora J.W."/>
            <person name="Nagy L.G."/>
            <person name="Henrissat B."/>
            <person name="Grigoriev I.V."/>
            <person name="Yang Z.L."/>
            <person name="Xu J."/>
            <person name="Martin F.M."/>
        </authorList>
    </citation>
    <scope>NUCLEOTIDE SEQUENCE</scope>
    <source>
        <strain evidence="1">KUC20120723A-06</strain>
    </source>
</reference>
<keyword evidence="2" id="KW-1185">Reference proteome</keyword>
<name>A0ACB8AVS8_9AGAM</name>
<protein>
    <submittedName>
        <fullName evidence="1">Uncharacterized protein</fullName>
    </submittedName>
</protein>
<organism evidence="1 2">
    <name type="scientific">Leucogyrophana mollusca</name>
    <dbReference type="NCBI Taxonomy" id="85980"/>
    <lineage>
        <taxon>Eukaryota</taxon>
        <taxon>Fungi</taxon>
        <taxon>Dikarya</taxon>
        <taxon>Basidiomycota</taxon>
        <taxon>Agaricomycotina</taxon>
        <taxon>Agaricomycetes</taxon>
        <taxon>Agaricomycetidae</taxon>
        <taxon>Boletales</taxon>
        <taxon>Boletales incertae sedis</taxon>
        <taxon>Leucogyrophana</taxon>
    </lineage>
</organism>
<gene>
    <name evidence="1" type="ORF">BV22DRAFT_1026562</name>
</gene>
<evidence type="ECO:0000313" key="2">
    <source>
        <dbReference type="Proteomes" id="UP000790709"/>
    </source>
</evidence>
<accession>A0ACB8AVS8</accession>